<reference evidence="1 2" key="1">
    <citation type="journal article" date="2014" name="Int. J. Syst. Evol. Microbiol.">
        <title>Complete genome sequence of Corynebacterium casei LMG S-19264T (=DSM 44701T), isolated from a smear-ripened cheese.</title>
        <authorList>
            <consortium name="US DOE Joint Genome Institute (JGI-PGF)"/>
            <person name="Walter F."/>
            <person name="Albersmeier A."/>
            <person name="Kalinowski J."/>
            <person name="Ruckert C."/>
        </authorList>
    </citation>
    <scope>NUCLEOTIDE SEQUENCE [LARGE SCALE GENOMIC DNA]</scope>
    <source>
        <strain evidence="1 2">CGMCC 1.15286</strain>
    </source>
</reference>
<organism evidence="1 2">
    <name type="scientific">Paenibacillus radicis</name>
    <name type="common">ex Gao et al. 2016</name>
    <dbReference type="NCBI Taxonomy" id="1737354"/>
    <lineage>
        <taxon>Bacteria</taxon>
        <taxon>Bacillati</taxon>
        <taxon>Bacillota</taxon>
        <taxon>Bacilli</taxon>
        <taxon>Bacillales</taxon>
        <taxon>Paenibacillaceae</taxon>
        <taxon>Paenibacillus</taxon>
    </lineage>
</organism>
<proteinExistence type="predicted"/>
<evidence type="ECO:0000313" key="2">
    <source>
        <dbReference type="Proteomes" id="UP000600247"/>
    </source>
</evidence>
<dbReference type="Proteomes" id="UP000600247">
    <property type="component" value="Unassembled WGS sequence"/>
</dbReference>
<protein>
    <submittedName>
        <fullName evidence="1">Uncharacterized protein</fullName>
    </submittedName>
</protein>
<accession>A0A917HCG2</accession>
<dbReference type="EMBL" id="BMHY01000006">
    <property type="protein sequence ID" value="GGG74824.1"/>
    <property type="molecule type" value="Genomic_DNA"/>
</dbReference>
<dbReference type="RefSeq" id="WP_188890374.1">
    <property type="nucleotide sequence ID" value="NZ_BMHY01000006.1"/>
</dbReference>
<name>A0A917HCG2_9BACL</name>
<comment type="caution">
    <text evidence="1">The sequence shown here is derived from an EMBL/GenBank/DDBJ whole genome shotgun (WGS) entry which is preliminary data.</text>
</comment>
<sequence length="160" mass="18776">MVDEFEFFRKVQTYYQHVPFNVQFTYCVLHKTHKTAQALGRFCCRVDPHQQIVEYNISLESDYISRPFSEKVSFLFPSQYAEIPSQRIVIDQVPLYQLSYPVPILYDWKAFIIEGANEAISPHRLQPIFDKYKLTGKDGEPVDAMLKVARVTVDWYNVQG</sequence>
<keyword evidence="2" id="KW-1185">Reference proteome</keyword>
<dbReference type="AlphaFoldDB" id="A0A917HCG2"/>
<gene>
    <name evidence="1" type="ORF">GCM10010918_33740</name>
</gene>
<evidence type="ECO:0000313" key="1">
    <source>
        <dbReference type="EMBL" id="GGG74824.1"/>
    </source>
</evidence>